<keyword evidence="9" id="KW-1185">Reference proteome</keyword>
<dbReference type="EC" id="2.4.1.141" evidence="3"/>
<keyword evidence="5" id="KW-0328">Glycosyltransferase</keyword>
<evidence type="ECO:0000256" key="3">
    <source>
        <dbReference type="ARBA" id="ARBA00012614"/>
    </source>
</evidence>
<dbReference type="GO" id="GO:0004577">
    <property type="term" value="F:N-acetylglucosaminyldiphosphodolichol N-acetylglucosaminyltransferase activity"/>
    <property type="evidence" value="ECO:0007669"/>
    <property type="project" value="UniProtKB-EC"/>
</dbReference>
<dbReference type="Gene3D" id="3.40.50.2000">
    <property type="entry name" value="Glycogen Phosphorylase B"/>
    <property type="match status" value="1"/>
</dbReference>
<evidence type="ECO:0000313" key="10">
    <source>
        <dbReference type="RefSeq" id="XP_026294395.1"/>
    </source>
</evidence>
<comment type="subcellular location">
    <subcellularLocation>
        <location evidence="1">Endoplasmic reticulum</location>
    </subcellularLocation>
</comment>
<feature type="domain" description="Glycosyl transferase family 28 C-terminal" evidence="8">
    <location>
        <begin position="8"/>
        <end position="143"/>
    </location>
</feature>
<dbReference type="PANTHER" id="PTHR12867:SF6">
    <property type="entry name" value="N-ACETYLGLUCOSAMINYLDIPHOSPHODOLICHOL N-ACETYLGLUCOSAMINYLTRANSFERASE"/>
    <property type="match status" value="1"/>
</dbReference>
<protein>
    <recommendedName>
        <fullName evidence="4">UDP-N-acetylglucosamine transferase subunit ALG13</fullName>
        <ecNumber evidence="3">2.4.1.141</ecNumber>
    </recommendedName>
</protein>
<dbReference type="Proteomes" id="UP000504606">
    <property type="component" value="Unplaced"/>
</dbReference>
<dbReference type="PANTHER" id="PTHR12867">
    <property type="entry name" value="GLYCOSYL TRANSFERASE-RELATED"/>
    <property type="match status" value="1"/>
</dbReference>
<dbReference type="RefSeq" id="XP_026294395.1">
    <property type="nucleotide sequence ID" value="XM_026438610.2"/>
</dbReference>
<name>A0A6J1TSD6_FRAOC</name>
<dbReference type="OrthoDB" id="20273at2759"/>
<keyword evidence="7" id="KW-0256">Endoplasmic reticulum</keyword>
<dbReference type="KEGG" id="foc:113218314"/>
<dbReference type="GO" id="GO:0005783">
    <property type="term" value="C:endoplasmic reticulum"/>
    <property type="evidence" value="ECO:0007669"/>
    <property type="project" value="UniProtKB-SubCell"/>
</dbReference>
<dbReference type="InterPro" id="IPR007235">
    <property type="entry name" value="Glyco_trans_28_C"/>
</dbReference>
<evidence type="ECO:0000256" key="6">
    <source>
        <dbReference type="ARBA" id="ARBA00022679"/>
    </source>
</evidence>
<organism evidence="9 10">
    <name type="scientific">Frankliniella occidentalis</name>
    <name type="common">Western flower thrips</name>
    <name type="synonym">Euthrips occidentalis</name>
    <dbReference type="NCBI Taxonomy" id="133901"/>
    <lineage>
        <taxon>Eukaryota</taxon>
        <taxon>Metazoa</taxon>
        <taxon>Ecdysozoa</taxon>
        <taxon>Arthropoda</taxon>
        <taxon>Hexapoda</taxon>
        <taxon>Insecta</taxon>
        <taxon>Pterygota</taxon>
        <taxon>Neoptera</taxon>
        <taxon>Paraneoptera</taxon>
        <taxon>Thysanoptera</taxon>
        <taxon>Terebrantia</taxon>
        <taxon>Thripoidea</taxon>
        <taxon>Thripidae</taxon>
        <taxon>Frankliniella</taxon>
    </lineage>
</organism>
<evidence type="ECO:0000256" key="1">
    <source>
        <dbReference type="ARBA" id="ARBA00004240"/>
    </source>
</evidence>
<dbReference type="InterPro" id="IPR039042">
    <property type="entry name" value="Alg13-like"/>
</dbReference>
<comment type="similarity">
    <text evidence="2">Belongs to the glycosyltransferase 28 family.</text>
</comment>
<gene>
    <name evidence="10" type="primary">LOC113218314</name>
</gene>
<evidence type="ECO:0000256" key="2">
    <source>
        <dbReference type="ARBA" id="ARBA00006962"/>
    </source>
</evidence>
<keyword evidence="6 10" id="KW-0808">Transferase</keyword>
<dbReference type="GeneID" id="113218314"/>
<accession>A0A6J1TSD6</accession>
<sequence length="174" mass="19391">MATSGGHVFATVGTTKFDLFIRTLTNDDVLRELARRGYSSLTVQFGNGLFEPKAGIREGVKVECYRFKDSIIKDIKDADLVISHAGAGTCLEVLERNKKLIVVINEELMDNHQTELADKLFKEHHVFCCTPASLCRLIQSMEFTHIRPFPPGETLTIAKFLDEVCGFGTTPPTQ</sequence>
<dbReference type="CTD" id="79868"/>
<dbReference type="SUPFAM" id="SSF53756">
    <property type="entry name" value="UDP-Glycosyltransferase/glycogen phosphorylase"/>
    <property type="match status" value="1"/>
</dbReference>
<evidence type="ECO:0000313" key="9">
    <source>
        <dbReference type="Proteomes" id="UP000504606"/>
    </source>
</evidence>
<evidence type="ECO:0000256" key="5">
    <source>
        <dbReference type="ARBA" id="ARBA00022676"/>
    </source>
</evidence>
<evidence type="ECO:0000259" key="8">
    <source>
        <dbReference type="Pfam" id="PF04101"/>
    </source>
</evidence>
<proteinExistence type="inferred from homology"/>
<dbReference type="AlphaFoldDB" id="A0A6J1TSD6"/>
<reference evidence="10" key="1">
    <citation type="submission" date="2025-08" db="UniProtKB">
        <authorList>
            <consortium name="RefSeq"/>
        </authorList>
    </citation>
    <scope>IDENTIFICATION</scope>
    <source>
        <tissue evidence="10">Whole organism</tissue>
    </source>
</reference>
<evidence type="ECO:0000256" key="4">
    <source>
        <dbReference type="ARBA" id="ARBA00017468"/>
    </source>
</evidence>
<dbReference type="Pfam" id="PF04101">
    <property type="entry name" value="Glyco_tran_28_C"/>
    <property type="match status" value="1"/>
</dbReference>
<dbReference type="GO" id="GO:0006488">
    <property type="term" value="P:dolichol-linked oligosaccharide biosynthetic process"/>
    <property type="evidence" value="ECO:0007669"/>
    <property type="project" value="InterPro"/>
</dbReference>
<evidence type="ECO:0000256" key="7">
    <source>
        <dbReference type="ARBA" id="ARBA00022824"/>
    </source>
</evidence>